<name>A0A9X3XS68_9CLOT</name>
<evidence type="ECO:0000256" key="1">
    <source>
        <dbReference type="ARBA" id="ARBA00022741"/>
    </source>
</evidence>
<gene>
    <name evidence="5" type="ORF">NE398_19510</name>
</gene>
<dbReference type="PANTHER" id="PTHR22683:SF1">
    <property type="entry name" value="TYPE VII SECRETION SYSTEM PROTEIN ESSC"/>
    <property type="match status" value="1"/>
</dbReference>
<evidence type="ECO:0000256" key="3">
    <source>
        <dbReference type="PROSITE-ProRule" id="PRU00289"/>
    </source>
</evidence>
<keyword evidence="6" id="KW-1185">Reference proteome</keyword>
<dbReference type="Pfam" id="PF01580">
    <property type="entry name" value="FtsK_SpoIIIE"/>
    <property type="match status" value="1"/>
</dbReference>
<dbReference type="InterPro" id="IPR027417">
    <property type="entry name" value="P-loop_NTPase"/>
</dbReference>
<dbReference type="GO" id="GO:0005524">
    <property type="term" value="F:ATP binding"/>
    <property type="evidence" value="ECO:0007669"/>
    <property type="project" value="UniProtKB-UniRule"/>
</dbReference>
<dbReference type="Gene3D" id="3.40.50.300">
    <property type="entry name" value="P-loop containing nucleotide triphosphate hydrolases"/>
    <property type="match status" value="1"/>
</dbReference>
<organism evidence="5 6">
    <name type="scientific">Clostridium tertium</name>
    <dbReference type="NCBI Taxonomy" id="1559"/>
    <lineage>
        <taxon>Bacteria</taxon>
        <taxon>Bacillati</taxon>
        <taxon>Bacillota</taxon>
        <taxon>Clostridia</taxon>
        <taxon>Eubacteriales</taxon>
        <taxon>Clostridiaceae</taxon>
        <taxon>Clostridium</taxon>
    </lineage>
</organism>
<evidence type="ECO:0000313" key="5">
    <source>
        <dbReference type="EMBL" id="MDC4242322.1"/>
    </source>
</evidence>
<keyword evidence="2 3" id="KW-0067">ATP-binding</keyword>
<protein>
    <submittedName>
        <fullName evidence="5">FtsK/SpoIIIE domain-containing protein</fullName>
    </submittedName>
</protein>
<comment type="caution">
    <text evidence="5">The sequence shown here is derived from an EMBL/GenBank/DDBJ whole genome shotgun (WGS) entry which is preliminary data.</text>
</comment>
<feature type="binding site" evidence="3">
    <location>
        <begin position="152"/>
        <end position="159"/>
    </location>
    <ligand>
        <name>ATP</name>
        <dbReference type="ChEBI" id="CHEBI:30616"/>
    </ligand>
</feature>
<dbReference type="SUPFAM" id="SSF52540">
    <property type="entry name" value="P-loop containing nucleoside triphosphate hydrolases"/>
    <property type="match status" value="1"/>
</dbReference>
<keyword evidence="1 3" id="KW-0547">Nucleotide-binding</keyword>
<dbReference type="PROSITE" id="PS50901">
    <property type="entry name" value="FTSK"/>
    <property type="match status" value="1"/>
</dbReference>
<evidence type="ECO:0000256" key="2">
    <source>
        <dbReference type="ARBA" id="ARBA00022840"/>
    </source>
</evidence>
<evidence type="ECO:0000313" key="6">
    <source>
        <dbReference type="Proteomes" id="UP001141183"/>
    </source>
</evidence>
<dbReference type="GO" id="GO:0003677">
    <property type="term" value="F:DNA binding"/>
    <property type="evidence" value="ECO:0007669"/>
    <property type="project" value="InterPro"/>
</dbReference>
<sequence>MELAIVGGLAVTGMYYRFTINYRRKRKVIKKWNELMDELKLYSKKSNFIPQVTDVKFIDNGYILSIHIPTGLNVKDVESNKEAIENKFKGIVTIESIRFSSLAKIKIINKDIGKFEFKPVKAYPNQLYIGKTFDGEDYFIDITKACHTLIGGATGTGKSFLLSSILTNLIYNSSNSIEIHLLQIMKGEVGLFEKCKPVKFVGKNLKEVAYDLEKLSRLVDERSRKFTELGVKNLNHYNNHYKSKMKRIYCITEEISFFMLEDADSEEDKNIKNKCWSSILTIAKAGRSSGIHLISLTQRSTTTNLPSDVKSQLCRITFRQISSIDSRNIIECDDATQLEDRECLCYGTSKAMEVIKTPWIDEDFKILHEYVPEIIIPGVKVETNLINKKPIDCSNGVARELPLYIPKKDMKSNTEESEIATTKVIKKKIRKGMIED</sequence>
<dbReference type="RefSeq" id="WP_272470725.1">
    <property type="nucleotide sequence ID" value="NZ_JAMRYU010000028.1"/>
</dbReference>
<dbReference type="InterPro" id="IPR050206">
    <property type="entry name" value="FtsK/SpoIIIE/SftA"/>
</dbReference>
<dbReference type="AlphaFoldDB" id="A0A9X3XS68"/>
<accession>A0A9X3XS68</accession>
<feature type="domain" description="FtsK" evidence="4">
    <location>
        <begin position="135"/>
        <end position="328"/>
    </location>
</feature>
<dbReference type="Proteomes" id="UP001141183">
    <property type="component" value="Unassembled WGS sequence"/>
</dbReference>
<dbReference type="PANTHER" id="PTHR22683">
    <property type="entry name" value="SPORULATION PROTEIN RELATED"/>
    <property type="match status" value="1"/>
</dbReference>
<dbReference type="EMBL" id="JAMRYU010000028">
    <property type="protein sequence ID" value="MDC4242322.1"/>
    <property type="molecule type" value="Genomic_DNA"/>
</dbReference>
<dbReference type="InterPro" id="IPR002543">
    <property type="entry name" value="FtsK_dom"/>
</dbReference>
<proteinExistence type="predicted"/>
<evidence type="ECO:0000259" key="4">
    <source>
        <dbReference type="PROSITE" id="PS50901"/>
    </source>
</evidence>
<reference evidence="5" key="1">
    <citation type="submission" date="2022-05" db="EMBL/GenBank/DDBJ databases">
        <title>Draft genome sequence of Clostridium tertium strain CP3 isolated from Peru.</title>
        <authorList>
            <person name="Hurtado R."/>
            <person name="Lima L."/>
            <person name="Sousa T."/>
            <person name="Jaiswal A.K."/>
            <person name="Tiwari S."/>
            <person name="Maturrano L."/>
            <person name="Brenig B."/>
            <person name="Azevedo V."/>
        </authorList>
    </citation>
    <scope>NUCLEOTIDE SEQUENCE</scope>
    <source>
        <strain evidence="5">CP3</strain>
    </source>
</reference>